<feature type="transmembrane region" description="Helical" evidence="1">
    <location>
        <begin position="84"/>
        <end position="106"/>
    </location>
</feature>
<dbReference type="InterPro" id="IPR003675">
    <property type="entry name" value="Rce1/LyrA-like_dom"/>
</dbReference>
<dbReference type="GO" id="GO:0006508">
    <property type="term" value="P:proteolysis"/>
    <property type="evidence" value="ECO:0007669"/>
    <property type="project" value="UniProtKB-KW"/>
</dbReference>
<dbReference type="EMBL" id="CP041372">
    <property type="protein sequence ID" value="QKS72299.1"/>
    <property type="molecule type" value="Genomic_DNA"/>
</dbReference>
<dbReference type="AlphaFoldDB" id="A0A859FGP7"/>
<keyword evidence="3" id="KW-0378">Hydrolase</keyword>
<evidence type="ECO:0000259" key="2">
    <source>
        <dbReference type="Pfam" id="PF02517"/>
    </source>
</evidence>
<keyword evidence="1" id="KW-0472">Membrane</keyword>
<keyword evidence="1" id="KW-0812">Transmembrane</keyword>
<dbReference type="InterPro" id="IPR052710">
    <property type="entry name" value="CAAX_protease"/>
</dbReference>
<dbReference type="KEGG" id="psua:FLK61_37325"/>
<name>A0A859FGP7_9BACI</name>
<reference evidence="4" key="1">
    <citation type="submission" date="2019-07" db="EMBL/GenBank/DDBJ databases">
        <title>Bacillus alkalisoli sp. nov. isolated from saline soil.</title>
        <authorList>
            <person name="Sun J.-Q."/>
            <person name="Xu L."/>
        </authorList>
    </citation>
    <scope>NUCLEOTIDE SEQUENCE [LARGE SCALE GENOMIC DNA]</scope>
    <source>
        <strain evidence="4">M4U3P1</strain>
    </source>
</reference>
<accession>A0A859FGP7</accession>
<evidence type="ECO:0000256" key="1">
    <source>
        <dbReference type="SAM" id="Phobius"/>
    </source>
</evidence>
<dbReference type="Pfam" id="PF02517">
    <property type="entry name" value="Rce1-like"/>
    <property type="match status" value="1"/>
</dbReference>
<dbReference type="Proteomes" id="UP000318138">
    <property type="component" value="Chromosome"/>
</dbReference>
<keyword evidence="4" id="KW-1185">Reference proteome</keyword>
<sequence>MRFSVRDVLKTMIISLTWIILLSIPTIIILADVTHALEFSLSIISIIVLSTVILSINKYMLRKNGLSWEALGFRRLNKQQLIKLAWQIPLLWFLMVATQVLFLMIYFGNDMQNLSSPQNGTASLNITIFTFFAALIAIAFVTPIIEEIIFRGGILEALSNKFSVPIAILISSILFVLAHPITLIMPGLIVAGLSLGYLYQKYNSIYAPLLHHMFINTINVLAVSSAALV</sequence>
<gene>
    <name evidence="3" type="ORF">FLK61_37325</name>
</gene>
<keyword evidence="3" id="KW-0482">Metalloprotease</keyword>
<evidence type="ECO:0000313" key="3">
    <source>
        <dbReference type="EMBL" id="QKS72299.1"/>
    </source>
</evidence>
<dbReference type="RefSeq" id="WP_176010280.1">
    <property type="nucleotide sequence ID" value="NZ_CP041372.2"/>
</dbReference>
<feature type="transmembrane region" description="Helical" evidence="1">
    <location>
        <begin position="166"/>
        <end position="199"/>
    </location>
</feature>
<keyword evidence="3" id="KW-0645">Protease</keyword>
<organism evidence="3 4">
    <name type="scientific">Paenalkalicoccus suaedae</name>
    <dbReference type="NCBI Taxonomy" id="2592382"/>
    <lineage>
        <taxon>Bacteria</taxon>
        <taxon>Bacillati</taxon>
        <taxon>Bacillota</taxon>
        <taxon>Bacilli</taxon>
        <taxon>Bacillales</taxon>
        <taxon>Bacillaceae</taxon>
        <taxon>Paenalkalicoccus</taxon>
    </lineage>
</organism>
<feature type="domain" description="CAAX prenyl protease 2/Lysostaphin resistance protein A-like" evidence="2">
    <location>
        <begin position="131"/>
        <end position="218"/>
    </location>
</feature>
<dbReference type="GO" id="GO:0080120">
    <property type="term" value="P:CAAX-box protein maturation"/>
    <property type="evidence" value="ECO:0007669"/>
    <property type="project" value="UniProtKB-ARBA"/>
</dbReference>
<dbReference type="PANTHER" id="PTHR36435:SF1">
    <property type="entry name" value="CAAX AMINO TERMINAL PROTEASE FAMILY PROTEIN"/>
    <property type="match status" value="1"/>
</dbReference>
<feature type="transmembrane region" description="Helical" evidence="1">
    <location>
        <begin position="12"/>
        <end position="31"/>
    </location>
</feature>
<protein>
    <submittedName>
        <fullName evidence="3">CPBP family intramembrane metalloprotease</fullName>
    </submittedName>
</protein>
<dbReference type="GO" id="GO:0008237">
    <property type="term" value="F:metallopeptidase activity"/>
    <property type="evidence" value="ECO:0007669"/>
    <property type="project" value="UniProtKB-KW"/>
</dbReference>
<proteinExistence type="predicted"/>
<feature type="transmembrane region" description="Helical" evidence="1">
    <location>
        <begin position="37"/>
        <end position="56"/>
    </location>
</feature>
<feature type="transmembrane region" description="Helical" evidence="1">
    <location>
        <begin position="126"/>
        <end position="145"/>
    </location>
</feature>
<keyword evidence="1" id="KW-1133">Transmembrane helix</keyword>
<evidence type="ECO:0000313" key="4">
    <source>
        <dbReference type="Proteomes" id="UP000318138"/>
    </source>
</evidence>
<dbReference type="PANTHER" id="PTHR36435">
    <property type="entry name" value="SLR1288 PROTEIN"/>
    <property type="match status" value="1"/>
</dbReference>
<dbReference type="GO" id="GO:0004175">
    <property type="term" value="F:endopeptidase activity"/>
    <property type="evidence" value="ECO:0007669"/>
    <property type="project" value="UniProtKB-ARBA"/>
</dbReference>
<feature type="transmembrane region" description="Helical" evidence="1">
    <location>
        <begin position="205"/>
        <end position="228"/>
    </location>
</feature>